<dbReference type="Gene3D" id="2.10.109.10">
    <property type="entry name" value="Umud Fragment, subunit A"/>
    <property type="match status" value="1"/>
</dbReference>
<evidence type="ECO:0000313" key="5">
    <source>
        <dbReference type="EMBL" id="BCI68119.1"/>
    </source>
</evidence>
<keyword evidence="1" id="KW-0805">Transcription regulation</keyword>
<dbReference type="InterPro" id="IPR036286">
    <property type="entry name" value="LexA/Signal_pep-like_sf"/>
</dbReference>
<name>A0A6S6PL50_ACEAC</name>
<evidence type="ECO:0000256" key="2">
    <source>
        <dbReference type="ARBA" id="ARBA00023125"/>
    </source>
</evidence>
<dbReference type="InterPro" id="IPR039418">
    <property type="entry name" value="LexA-like"/>
</dbReference>
<dbReference type="Pfam" id="PF00717">
    <property type="entry name" value="Peptidase_S24"/>
    <property type="match status" value="1"/>
</dbReference>
<dbReference type="EMBL" id="AP023326">
    <property type="protein sequence ID" value="BCI68119.1"/>
    <property type="molecule type" value="Genomic_DNA"/>
</dbReference>
<proteinExistence type="predicted"/>
<dbReference type="Proteomes" id="UP000515220">
    <property type="component" value="Chromosome"/>
</dbReference>
<dbReference type="GO" id="GO:0003677">
    <property type="term" value="F:DNA binding"/>
    <property type="evidence" value="ECO:0007669"/>
    <property type="project" value="UniProtKB-KW"/>
</dbReference>
<gene>
    <name evidence="5" type="ORF">AAJCM20276_27430</name>
</gene>
<dbReference type="CDD" id="cd06529">
    <property type="entry name" value="S24_LexA-like"/>
    <property type="match status" value="1"/>
</dbReference>
<sequence length="178" mass="19730">MPSAARIEQVRKFIEERISASTKMNAISPDIPAVERCIPSGYLPVPTLDIRAGAGGGGIVDGAYLGPPRYFESGFIENELRASPVDLCLLEIEGQSMEPLLRHGDTVLVDRRKSNLSMEGIFVLFDGDGVVCKWVERVHGAEVPTIRLRSENERFSPYEVEAANCQILGRVVWFARRL</sequence>
<evidence type="ECO:0000256" key="1">
    <source>
        <dbReference type="ARBA" id="ARBA00023015"/>
    </source>
</evidence>
<evidence type="ECO:0000256" key="3">
    <source>
        <dbReference type="ARBA" id="ARBA00023163"/>
    </source>
</evidence>
<dbReference type="PANTHER" id="PTHR40661:SF1">
    <property type="entry name" value="HTH CRO_C1-TYPE DOMAIN-CONTAINING PROTEIN"/>
    <property type="match status" value="1"/>
</dbReference>
<evidence type="ECO:0000259" key="4">
    <source>
        <dbReference type="Pfam" id="PF00717"/>
    </source>
</evidence>
<dbReference type="SUPFAM" id="SSF51306">
    <property type="entry name" value="LexA/Signal peptidase"/>
    <property type="match status" value="1"/>
</dbReference>
<feature type="domain" description="Peptidase S24/S26A/S26B/S26C" evidence="4">
    <location>
        <begin position="82"/>
        <end position="172"/>
    </location>
</feature>
<dbReference type="InterPro" id="IPR015927">
    <property type="entry name" value="Peptidase_S24_S26A/B/C"/>
</dbReference>
<evidence type="ECO:0000313" key="6">
    <source>
        <dbReference type="Proteomes" id="UP000515220"/>
    </source>
</evidence>
<keyword evidence="2" id="KW-0238">DNA-binding</keyword>
<keyword evidence="3" id="KW-0804">Transcription</keyword>
<dbReference type="PANTHER" id="PTHR40661">
    <property type="match status" value="1"/>
</dbReference>
<accession>A0A6S6PL50</accession>
<reference evidence="5 6" key="1">
    <citation type="submission" date="2020-07" db="EMBL/GenBank/DDBJ databases">
        <title>Complete Genome Sequence of an acetic acid bacterium, Acetobacter aceti JCM20276.</title>
        <authorList>
            <person name="Hirose Y."/>
            <person name="Mihara H."/>
        </authorList>
    </citation>
    <scope>NUCLEOTIDE SEQUENCE [LARGE SCALE GENOMIC DNA]</scope>
    <source>
        <strain evidence="5 6">JCM20276</strain>
    </source>
</reference>
<protein>
    <recommendedName>
        <fullName evidence="4">Peptidase S24/S26A/S26B/S26C domain-containing protein</fullName>
    </recommendedName>
</protein>
<organism evidence="5 6">
    <name type="scientific">Acetobacter aceti</name>
    <dbReference type="NCBI Taxonomy" id="435"/>
    <lineage>
        <taxon>Bacteria</taxon>
        <taxon>Pseudomonadati</taxon>
        <taxon>Pseudomonadota</taxon>
        <taxon>Alphaproteobacteria</taxon>
        <taxon>Acetobacterales</taxon>
        <taxon>Acetobacteraceae</taxon>
        <taxon>Acetobacter</taxon>
        <taxon>Acetobacter subgen. Acetobacter</taxon>
    </lineage>
</organism>
<dbReference type="AlphaFoldDB" id="A0A6S6PL50"/>